<dbReference type="SUPFAM" id="SSF55718">
    <property type="entry name" value="SCP-like"/>
    <property type="match status" value="2"/>
</dbReference>
<comment type="caution">
    <text evidence="2">The sequence shown here is derived from an EMBL/GenBank/DDBJ whole genome shotgun (WGS) entry which is preliminary data.</text>
</comment>
<dbReference type="OrthoDB" id="5327538at2759"/>
<sequence length="250" mass="26194">MSSADFFNQLEAIIKNDGKTLVKKIGGIYQFNITTADGVKEYAVNLKSGDGSFERAKHASPDVTISMKEEDFLDILAGKLSEQTAFMKKKLSIKGNMALAMKFKTITSAVKSAAPAASKPASTTGAATATASTASLDDGTPVGKVFETISKTIAGKPELVKSINGIYQFNIASKVYTVDLKTGKGGVKTGAATPKADCTITIAEENFLPLMSGKVNGQSLFAQGKLKIAGNMGLAMKLSQLTKAIPSPKL</sequence>
<dbReference type="FunCoup" id="A0A151ZJJ3">
    <property type="interactions" value="23"/>
</dbReference>
<feature type="domain" description="SCP2" evidence="1">
    <location>
        <begin position="147"/>
        <end position="242"/>
    </location>
</feature>
<gene>
    <name evidence="2" type="ORF">DLAC_04461</name>
</gene>
<organism evidence="2 3">
    <name type="scientific">Tieghemostelium lacteum</name>
    <name type="common">Slime mold</name>
    <name type="synonym">Dictyostelium lacteum</name>
    <dbReference type="NCBI Taxonomy" id="361077"/>
    <lineage>
        <taxon>Eukaryota</taxon>
        <taxon>Amoebozoa</taxon>
        <taxon>Evosea</taxon>
        <taxon>Eumycetozoa</taxon>
        <taxon>Dictyostelia</taxon>
        <taxon>Dictyosteliales</taxon>
        <taxon>Raperosteliaceae</taxon>
        <taxon>Tieghemostelium</taxon>
    </lineage>
</organism>
<proteinExistence type="predicted"/>
<keyword evidence="3" id="KW-1185">Reference proteome</keyword>
<dbReference type="Gene3D" id="3.30.1050.10">
    <property type="entry name" value="SCP2 sterol-binding domain"/>
    <property type="match status" value="2"/>
</dbReference>
<name>A0A151ZJJ3_TIELA</name>
<reference evidence="2 3" key="1">
    <citation type="submission" date="2015-12" db="EMBL/GenBank/DDBJ databases">
        <title>Dictyostelia acquired genes for synthesis and detection of signals that induce cell-type specialization by lateral gene transfer from prokaryotes.</title>
        <authorList>
            <person name="Gloeckner G."/>
            <person name="Schaap P."/>
        </authorList>
    </citation>
    <scope>NUCLEOTIDE SEQUENCE [LARGE SCALE GENOMIC DNA]</scope>
    <source>
        <strain evidence="2 3">TK</strain>
    </source>
</reference>
<dbReference type="AlphaFoldDB" id="A0A151ZJJ3"/>
<feature type="domain" description="SCP2" evidence="1">
    <location>
        <begin position="7"/>
        <end position="106"/>
    </location>
</feature>
<dbReference type="STRING" id="361077.A0A151ZJJ3"/>
<evidence type="ECO:0000313" key="2">
    <source>
        <dbReference type="EMBL" id="KYQ94171.1"/>
    </source>
</evidence>
<dbReference type="EMBL" id="LODT01000022">
    <property type="protein sequence ID" value="KYQ94171.1"/>
    <property type="molecule type" value="Genomic_DNA"/>
</dbReference>
<protein>
    <submittedName>
        <fullName evidence="2">Nonspecific lipid-transfer protein</fullName>
    </submittedName>
</protein>
<dbReference type="InterPro" id="IPR003033">
    <property type="entry name" value="SCP2_sterol-bd_dom"/>
</dbReference>
<dbReference type="PANTHER" id="PTHR10094">
    <property type="entry name" value="STEROL CARRIER PROTEIN 2 SCP-2 FAMILY PROTEIN"/>
    <property type="match status" value="1"/>
</dbReference>
<dbReference type="InParanoid" id="A0A151ZJJ3"/>
<dbReference type="Pfam" id="PF02036">
    <property type="entry name" value="SCP2"/>
    <property type="match status" value="2"/>
</dbReference>
<dbReference type="Proteomes" id="UP000076078">
    <property type="component" value="Unassembled WGS sequence"/>
</dbReference>
<dbReference type="PANTHER" id="PTHR10094:SF25">
    <property type="entry name" value="SCP2 STEROL-BINDING DOMAIN-CONTAINING PROTEIN 1"/>
    <property type="match status" value="1"/>
</dbReference>
<dbReference type="OMA" id="APKADCT"/>
<accession>A0A151ZJJ3</accession>
<evidence type="ECO:0000313" key="3">
    <source>
        <dbReference type="Proteomes" id="UP000076078"/>
    </source>
</evidence>
<evidence type="ECO:0000259" key="1">
    <source>
        <dbReference type="Pfam" id="PF02036"/>
    </source>
</evidence>
<dbReference type="GO" id="GO:0005829">
    <property type="term" value="C:cytosol"/>
    <property type="evidence" value="ECO:0007669"/>
    <property type="project" value="TreeGrafter"/>
</dbReference>
<dbReference type="InterPro" id="IPR036527">
    <property type="entry name" value="SCP2_sterol-bd_dom_sf"/>
</dbReference>